<dbReference type="Pfam" id="PF04313">
    <property type="entry name" value="HSDR_N"/>
    <property type="match status" value="1"/>
</dbReference>
<dbReference type="InterPro" id="IPR007409">
    <property type="entry name" value="Restrct_endonuc_type1_HsdR_N"/>
</dbReference>
<dbReference type="Pfam" id="PF12008">
    <property type="entry name" value="EcoR124_C"/>
    <property type="match status" value="1"/>
</dbReference>
<comment type="caution">
    <text evidence="12">The sequence shown here is derived from an EMBL/GenBank/DDBJ whole genome shotgun (WGS) entry which is preliminary data.</text>
</comment>
<keyword evidence="3" id="KW-0540">Nuclease</keyword>
<reference evidence="12 13" key="1">
    <citation type="submission" date="2020-05" db="EMBL/GenBank/DDBJ databases">
        <title>Distinct polysaccharide utilization as determinants for interspecies competition between intestinal Prevotella spp.</title>
        <authorList>
            <person name="Galvez E.J.C."/>
            <person name="Iljazovic A."/>
            <person name="Strowig T."/>
        </authorList>
    </citation>
    <scope>NUCLEOTIDE SEQUENCE [LARGE SCALE GENOMIC DNA]</scope>
    <source>
        <strain evidence="12 13">PCHR</strain>
    </source>
</reference>
<evidence type="ECO:0000256" key="5">
    <source>
        <dbReference type="ARBA" id="ARBA00022747"/>
    </source>
</evidence>
<dbReference type="CDD" id="cd18800">
    <property type="entry name" value="SF2_C_EcoR124I-like"/>
    <property type="match status" value="1"/>
</dbReference>
<protein>
    <recommendedName>
        <fullName evidence="10">Type I restriction enzyme endonuclease subunit</fullName>
        <shortName evidence="10">R protein</shortName>
        <ecNumber evidence="10">3.1.21.3</ecNumber>
    </recommendedName>
</protein>
<evidence type="ECO:0000256" key="10">
    <source>
        <dbReference type="RuleBase" id="RU364115"/>
    </source>
</evidence>
<dbReference type="InterPro" id="IPR014001">
    <property type="entry name" value="Helicase_ATP-bd"/>
</dbReference>
<dbReference type="InterPro" id="IPR040980">
    <property type="entry name" value="SWI2_SNF2"/>
</dbReference>
<evidence type="ECO:0000256" key="6">
    <source>
        <dbReference type="ARBA" id="ARBA00022759"/>
    </source>
</evidence>
<dbReference type="InterPro" id="IPR022625">
    <property type="entry name" value="TypeI_RM_Rsu_C"/>
</dbReference>
<keyword evidence="9 10" id="KW-0238">DNA-binding</keyword>
<evidence type="ECO:0000256" key="9">
    <source>
        <dbReference type="ARBA" id="ARBA00023125"/>
    </source>
</evidence>
<dbReference type="Gene3D" id="1.20.58.910">
    <property type="match status" value="1"/>
</dbReference>
<evidence type="ECO:0000256" key="4">
    <source>
        <dbReference type="ARBA" id="ARBA00022741"/>
    </source>
</evidence>
<dbReference type="NCBIfam" id="TIGR00348">
    <property type="entry name" value="hsdR"/>
    <property type="match status" value="1"/>
</dbReference>
<dbReference type="Pfam" id="PF22679">
    <property type="entry name" value="T1R_D3-like"/>
    <property type="match status" value="1"/>
</dbReference>
<evidence type="ECO:0000256" key="3">
    <source>
        <dbReference type="ARBA" id="ARBA00022722"/>
    </source>
</evidence>
<evidence type="ECO:0000313" key="12">
    <source>
        <dbReference type="EMBL" id="NPE25144.1"/>
    </source>
</evidence>
<dbReference type="Gene3D" id="3.90.1570.50">
    <property type="match status" value="1"/>
</dbReference>
<evidence type="ECO:0000313" key="13">
    <source>
        <dbReference type="Proteomes" id="UP000820977"/>
    </source>
</evidence>
<evidence type="ECO:0000256" key="7">
    <source>
        <dbReference type="ARBA" id="ARBA00022801"/>
    </source>
</evidence>
<evidence type="ECO:0000259" key="11">
    <source>
        <dbReference type="PROSITE" id="PS51192"/>
    </source>
</evidence>
<dbReference type="PROSITE" id="PS51192">
    <property type="entry name" value="HELICASE_ATP_BIND_1"/>
    <property type="match status" value="1"/>
</dbReference>
<dbReference type="EMBL" id="JABKKJ010000007">
    <property type="protein sequence ID" value="NPE25144.1"/>
    <property type="molecule type" value="Genomic_DNA"/>
</dbReference>
<comment type="subunit">
    <text evidence="10">The type I restriction/modification system is composed of three polypeptides R, M and S.</text>
</comment>
<dbReference type="Gene3D" id="3.40.50.300">
    <property type="entry name" value="P-loop containing nucleotide triphosphate hydrolases"/>
    <property type="match status" value="2"/>
</dbReference>
<keyword evidence="13" id="KW-1185">Reference proteome</keyword>
<evidence type="ECO:0000256" key="1">
    <source>
        <dbReference type="ARBA" id="ARBA00000851"/>
    </source>
</evidence>
<gene>
    <name evidence="12" type="ORF">HPS54_06370</name>
</gene>
<comment type="catalytic activity">
    <reaction evidence="1 10">
        <text>Endonucleolytic cleavage of DNA to give random double-stranded fragments with terminal 5'-phosphates, ATP is simultaneously hydrolyzed.</text>
        <dbReference type="EC" id="3.1.21.3"/>
    </reaction>
</comment>
<dbReference type="PANTHER" id="PTHR30195">
    <property type="entry name" value="TYPE I SITE-SPECIFIC DEOXYRIBONUCLEASE PROTEIN SUBUNIT M AND R"/>
    <property type="match status" value="1"/>
</dbReference>
<dbReference type="Pfam" id="PF18766">
    <property type="entry name" value="SWI2_SNF2"/>
    <property type="match status" value="1"/>
</dbReference>
<keyword evidence="4 10" id="KW-0547">Nucleotide-binding</keyword>
<sequence length="942" mass="108917">MSIQSEAALEAGLIATLQQMDYEYVQIAEEENLQANFKRQLEVHNRKRLAEHGRTEFTDEEFEKILIHLEGGTRFEKAKKLRDLYPLDTADGKRIWVEFLNRQQWCQNEFQVSNQITVEGRKKCRYDVTILINGLPLVQIELKRRGVELKQAYNQIQRYHKTSFHGLFDYIQLFVISNGVNTRYFANNPNSGYKFTFNWTDAANIPFNELDKFAAFFLEKCTLGKIIGKYIVLHEGDKCLMVLRPYQFYAVEKILDKVKNSNDNGYIWHTTGAGKTLTSFKAAQLVSELDDVDKVMFVVDRHDLDTQTQSEYEAFEPNAVDGTDNTDELVKRLHSNSKIIITTIQKLNAAVSKTWYSSKIEAIRHSRVVIIFDECHRSHFGDSHKRIMKFFDNAQVFGFTGTPIFTENAVDGHTTKEVFGDCLHKYLIKDAIADENVLGFLVEYYHGNEDVEKGNANRMEEIAKFILNNFNKSTFDGEFDALFAVQSVPMLIRYYKIFKSLKPNIRIGAVFTYGANNSQDDEQTGMGTGQFVSESVGEADELQAIIDDYNKMYGTAYSTENFRAYYDDINLRMKKKKADMKSLDLCLVVGMFLTGFDSKKLNTLYVDKNMEYHGLLQAFSRTNRVLNEKKRFGKIVCFRDLKSNVDTSIRLFSNSNNPEDIVRPPFEEVKKEYQQLTTDFLQKYPAPNSIDLLQSEKDKKDFVLAFRDIIRKHAEIQIYEDYTDDADDLGMTEQQFNDYKSKYLDITVGFIEPPVASSMVAEDPVPYGDSQGLEDIDFCLELLHSDIINVAYILELIANLNPYSNDYAERRKNIIDTMIKDAEMRSKAKLIDGFIQKNVDEDKDNFMAERKKADGTSELEERLNSYISTEREKAVKSLAQDEGLSSDVLNHYLKEYDYLQKEQPEIIQKALKEKHLGLIKTRKAMTRILDRLRGIIRTFSWD</sequence>
<evidence type="ECO:0000256" key="2">
    <source>
        <dbReference type="ARBA" id="ARBA00008598"/>
    </source>
</evidence>
<dbReference type="InterPro" id="IPR051268">
    <property type="entry name" value="Type-I_R_enzyme_R_subunit"/>
</dbReference>
<keyword evidence="5 10" id="KW-0680">Restriction system</keyword>
<dbReference type="InterPro" id="IPR055180">
    <property type="entry name" value="HsdR_RecA-like_helicase_dom_2"/>
</dbReference>
<dbReference type="SMART" id="SM00487">
    <property type="entry name" value="DEXDc"/>
    <property type="match status" value="1"/>
</dbReference>
<organism evidence="12 13">
    <name type="scientific">Xylanibacter caecicola</name>
    <dbReference type="NCBI Taxonomy" id="2736294"/>
    <lineage>
        <taxon>Bacteria</taxon>
        <taxon>Pseudomonadati</taxon>
        <taxon>Bacteroidota</taxon>
        <taxon>Bacteroidia</taxon>
        <taxon>Bacteroidales</taxon>
        <taxon>Prevotellaceae</taxon>
        <taxon>Xylanibacter</taxon>
    </lineage>
</organism>
<feature type="domain" description="Helicase ATP-binding" evidence="11">
    <location>
        <begin position="256"/>
        <end position="404"/>
    </location>
</feature>
<dbReference type="RefSeq" id="WP_172344627.1">
    <property type="nucleotide sequence ID" value="NZ_CATJFF010000092.1"/>
</dbReference>
<comment type="function">
    <text evidence="10">Subunit R is required for both nuclease and ATPase activities, but not for modification.</text>
</comment>
<dbReference type="InterPro" id="IPR027417">
    <property type="entry name" value="P-loop_NTPase"/>
</dbReference>
<dbReference type="PANTHER" id="PTHR30195:SF16">
    <property type="entry name" value="TYPE I RESTRICTION ENZYME ENDONUCLEASE SUBUNIT"/>
    <property type="match status" value="1"/>
</dbReference>
<dbReference type="InterPro" id="IPR004473">
    <property type="entry name" value="Restrct_endonuc_typeI_HsdR"/>
</dbReference>
<dbReference type="Proteomes" id="UP000820977">
    <property type="component" value="Unassembled WGS sequence"/>
</dbReference>
<keyword evidence="7 10" id="KW-0378">Hydrolase</keyword>
<keyword evidence="8 10" id="KW-0067">ATP-binding</keyword>
<dbReference type="EC" id="3.1.21.3" evidence="10"/>
<dbReference type="GO" id="GO:0004519">
    <property type="term" value="F:endonuclease activity"/>
    <property type="evidence" value="ECO:0007669"/>
    <property type="project" value="UniProtKB-KW"/>
</dbReference>
<keyword evidence="6 12" id="KW-0255">Endonuclease</keyword>
<dbReference type="CDD" id="cd18030">
    <property type="entry name" value="DEXHc_RE_I_HsdR"/>
    <property type="match status" value="1"/>
</dbReference>
<name>A0ABX2B4X5_9BACT</name>
<dbReference type="SUPFAM" id="SSF52540">
    <property type="entry name" value="P-loop containing nucleoside triphosphate hydrolases"/>
    <property type="match status" value="1"/>
</dbReference>
<dbReference type="CDD" id="cd22332">
    <property type="entry name" value="HsdR_N"/>
    <property type="match status" value="1"/>
</dbReference>
<comment type="similarity">
    <text evidence="2 10">Belongs to the HsdR family.</text>
</comment>
<evidence type="ECO:0000256" key="8">
    <source>
        <dbReference type="ARBA" id="ARBA00022840"/>
    </source>
</evidence>
<accession>A0ABX2B4X5</accession>
<proteinExistence type="inferred from homology"/>